<dbReference type="PROSITE" id="PS51087">
    <property type="entry name" value="APAG"/>
    <property type="match status" value="1"/>
</dbReference>
<dbReference type="Proteomes" id="UP000528457">
    <property type="component" value="Unassembled WGS sequence"/>
</dbReference>
<dbReference type="FunCoup" id="A0A7X0JTR0">
    <property type="interactions" value="13"/>
</dbReference>
<dbReference type="PANTHER" id="PTHR14289:SF16">
    <property type="entry name" value="POLYMERASE DELTA-INTERACTING PROTEIN 2"/>
    <property type="match status" value="1"/>
</dbReference>
<reference evidence="4 5" key="1">
    <citation type="submission" date="2020-08" db="EMBL/GenBank/DDBJ databases">
        <title>Genomic Encyclopedia of Type Strains, Phase IV (KMG-IV): sequencing the most valuable type-strain genomes for metagenomic binning, comparative biology and taxonomic classification.</title>
        <authorList>
            <person name="Goeker M."/>
        </authorList>
    </citation>
    <scope>NUCLEOTIDE SEQUENCE [LARGE SCALE GENOMIC DNA]</scope>
    <source>
        <strain evidence="4 5">DSM 22368</strain>
    </source>
</reference>
<dbReference type="EMBL" id="JACHHT010000001">
    <property type="protein sequence ID" value="MBB6521166.1"/>
    <property type="molecule type" value="Genomic_DNA"/>
</dbReference>
<feature type="domain" description="ApaG" evidence="3">
    <location>
        <begin position="1"/>
        <end position="122"/>
    </location>
</feature>
<dbReference type="PANTHER" id="PTHR14289">
    <property type="entry name" value="F-BOX ONLY PROTEIN 3"/>
    <property type="match status" value="1"/>
</dbReference>
<evidence type="ECO:0000313" key="4">
    <source>
        <dbReference type="EMBL" id="MBB6521166.1"/>
    </source>
</evidence>
<comment type="caution">
    <text evidence="4">The sequence shown here is derived from an EMBL/GenBank/DDBJ whole genome shotgun (WGS) entry which is preliminary data.</text>
</comment>
<dbReference type="RefSeq" id="WP_166849257.1">
    <property type="nucleotide sequence ID" value="NZ_JAAONY010000001.1"/>
</dbReference>
<dbReference type="NCBIfam" id="NF003967">
    <property type="entry name" value="PRK05461.1"/>
    <property type="match status" value="1"/>
</dbReference>
<dbReference type="Gene3D" id="2.60.40.1470">
    <property type="entry name" value="ApaG domain"/>
    <property type="match status" value="1"/>
</dbReference>
<dbReference type="SUPFAM" id="SSF110069">
    <property type="entry name" value="ApaG-like"/>
    <property type="match status" value="1"/>
</dbReference>
<sequence>MTDIDIQTKPQYIEEQSKPEEPRYVYAYTIRITNNGQQAAQLISRHWKIVDENEQLQEVRGLGVVGEQPRLEPGESFSYSSGVIIETPTGTMEGSYTMKRDDGSQFEAAIDTFALIPPNALH</sequence>
<dbReference type="HAMAP" id="MF_00791">
    <property type="entry name" value="ApaG"/>
    <property type="match status" value="1"/>
</dbReference>
<dbReference type="InterPro" id="IPR036767">
    <property type="entry name" value="ApaG_sf"/>
</dbReference>
<keyword evidence="5" id="KW-1185">Reference proteome</keyword>
<dbReference type="InParanoid" id="A0A7X0JTR0"/>
<evidence type="ECO:0000256" key="2">
    <source>
        <dbReference type="HAMAP-Rule" id="MF_00791"/>
    </source>
</evidence>
<dbReference type="GO" id="GO:0070987">
    <property type="term" value="P:error-free translesion synthesis"/>
    <property type="evidence" value="ECO:0007669"/>
    <property type="project" value="TreeGrafter"/>
</dbReference>
<dbReference type="InterPro" id="IPR023065">
    <property type="entry name" value="Uncharacterised_ApaG"/>
</dbReference>
<gene>
    <name evidence="2" type="primary">apaG</name>
    <name evidence="4" type="ORF">HNR48_001444</name>
</gene>
<evidence type="ECO:0000313" key="5">
    <source>
        <dbReference type="Proteomes" id="UP000528457"/>
    </source>
</evidence>
<protein>
    <recommendedName>
        <fullName evidence="1 2">Protein ApaG</fullName>
    </recommendedName>
</protein>
<accession>A0A7X0JTR0</accession>
<evidence type="ECO:0000256" key="1">
    <source>
        <dbReference type="ARBA" id="ARBA00017693"/>
    </source>
</evidence>
<dbReference type="InterPro" id="IPR007474">
    <property type="entry name" value="ApaG_domain"/>
</dbReference>
<name>A0A7X0JTR0_9GAMM</name>
<organism evidence="4 5">
    <name type="scientific">Pseudoteredinibacter isoporae</name>
    <dbReference type="NCBI Taxonomy" id="570281"/>
    <lineage>
        <taxon>Bacteria</taxon>
        <taxon>Pseudomonadati</taxon>
        <taxon>Pseudomonadota</taxon>
        <taxon>Gammaproteobacteria</taxon>
        <taxon>Cellvibrionales</taxon>
        <taxon>Cellvibrionaceae</taxon>
        <taxon>Pseudoteredinibacter</taxon>
    </lineage>
</organism>
<evidence type="ECO:0000259" key="3">
    <source>
        <dbReference type="PROSITE" id="PS51087"/>
    </source>
</evidence>
<proteinExistence type="inferred from homology"/>
<dbReference type="Pfam" id="PF04379">
    <property type="entry name" value="DUF525"/>
    <property type="match status" value="1"/>
</dbReference>
<dbReference type="AlphaFoldDB" id="A0A7X0JTR0"/>